<feature type="binding site" evidence="14">
    <location>
        <begin position="33"/>
        <end position="35"/>
    </location>
    <ligand>
        <name>FMN</name>
        <dbReference type="ChEBI" id="CHEBI:58210"/>
    </ligand>
</feature>
<comment type="function">
    <text evidence="2 12">Catalyzes the synthesis of 5,6-dihydrouridine (D), a modified base found in the D-loop of most tRNAs, via the reduction of the C5-C6 double bond in target uridines.</text>
</comment>
<evidence type="ECO:0000256" key="6">
    <source>
        <dbReference type="ARBA" id="ARBA00022694"/>
    </source>
</evidence>
<dbReference type="GO" id="GO:0017150">
    <property type="term" value="F:tRNA dihydrouridine synthase activity"/>
    <property type="evidence" value="ECO:0007669"/>
    <property type="project" value="InterPro"/>
</dbReference>
<dbReference type="CDD" id="cd02801">
    <property type="entry name" value="DUS_like_FMN"/>
    <property type="match status" value="1"/>
</dbReference>
<dbReference type="PANTHER" id="PTHR45846:SF1">
    <property type="entry name" value="TRNA-DIHYDROURIDINE(47) SYNTHASE [NAD(P)(+)]-LIKE"/>
    <property type="match status" value="1"/>
</dbReference>
<dbReference type="GO" id="GO:0050660">
    <property type="term" value="F:flavin adenine dinucleotide binding"/>
    <property type="evidence" value="ECO:0007669"/>
    <property type="project" value="InterPro"/>
</dbReference>
<evidence type="ECO:0000256" key="8">
    <source>
        <dbReference type="ARBA" id="ARBA00022884"/>
    </source>
</evidence>
<dbReference type="Gene3D" id="1.10.1200.80">
    <property type="entry name" value="Putative flavin oxidoreducatase, domain 2"/>
    <property type="match status" value="1"/>
</dbReference>
<dbReference type="InterPro" id="IPR035587">
    <property type="entry name" value="DUS-like_FMN-bd"/>
</dbReference>
<dbReference type="EC" id="1.3.1.-" evidence="12"/>
<evidence type="ECO:0000256" key="1">
    <source>
        <dbReference type="ARBA" id="ARBA00001917"/>
    </source>
</evidence>
<keyword evidence="7" id="KW-0521">NADP</keyword>
<dbReference type="GO" id="GO:0000049">
    <property type="term" value="F:tRNA binding"/>
    <property type="evidence" value="ECO:0007669"/>
    <property type="project" value="UniProtKB-KW"/>
</dbReference>
<evidence type="ECO:0000256" key="4">
    <source>
        <dbReference type="ARBA" id="ARBA00022630"/>
    </source>
</evidence>
<dbReference type="EMBL" id="MHSH01000045">
    <property type="protein sequence ID" value="OHA40730.1"/>
    <property type="molecule type" value="Genomic_DNA"/>
</dbReference>
<feature type="domain" description="DUS-like FMN-binding" evidence="15">
    <location>
        <begin position="32"/>
        <end position="339"/>
    </location>
</feature>
<evidence type="ECO:0000313" key="16">
    <source>
        <dbReference type="EMBL" id="OHA40730.1"/>
    </source>
</evidence>
<sequence length="346" mass="38726">MAPRRKIETKRDTETEGGNFWKKLPKPFFCSAPMANVTDATFRALLAKYGKPDVMYTEFVSAEGLCSEGKEKLLSILEYSKIERPIVAQIFGSHPDKIFHAAEIILKLGFDGLDINMGCPDKSVVKQGSGSALIKNPELAQEIIKAAREGARKLPVSIKTRIGFDKSVLETWLPILLCQKPAAVTIHARTKKQMSLAPADWESVAEAVSIRNKMKSGALIIGNGDVVDLGDGFQRVRKSGADGFMVGRALLGNPWFGNNLDGIRKAGVADIQNEIPVSKRLKILIEHARLYERVHKKERNFLRIRRHLKHYTKGLQNARAFREKILQAKNADEVERTVEEYDEYKG</sequence>
<evidence type="ECO:0000256" key="13">
    <source>
        <dbReference type="PIRSR" id="PIRSR006621-1"/>
    </source>
</evidence>
<reference evidence="16 17" key="1">
    <citation type="journal article" date="2016" name="Nat. Commun.">
        <title>Thousands of microbial genomes shed light on interconnected biogeochemical processes in an aquifer system.</title>
        <authorList>
            <person name="Anantharaman K."/>
            <person name="Brown C.T."/>
            <person name="Hug L.A."/>
            <person name="Sharon I."/>
            <person name="Castelle C.J."/>
            <person name="Probst A.J."/>
            <person name="Thomas B.C."/>
            <person name="Singh A."/>
            <person name="Wilkins M.J."/>
            <person name="Karaoz U."/>
            <person name="Brodie E.L."/>
            <person name="Williams K.H."/>
            <person name="Hubbard S.S."/>
            <person name="Banfield J.F."/>
        </authorList>
    </citation>
    <scope>NUCLEOTIDE SEQUENCE [LARGE SCALE GENOMIC DNA]</scope>
</reference>
<evidence type="ECO:0000256" key="12">
    <source>
        <dbReference type="PIRNR" id="PIRNR006621"/>
    </source>
</evidence>
<keyword evidence="9 12" id="KW-0560">Oxidoreductase</keyword>
<keyword evidence="3" id="KW-0820">tRNA-binding</keyword>
<keyword evidence="6 12" id="KW-0819">tRNA processing</keyword>
<proteinExistence type="inferred from homology"/>
<feature type="active site" description="Proton donor" evidence="13">
    <location>
        <position position="119"/>
    </location>
</feature>
<organism evidence="16 17">
    <name type="scientific">Candidatus Taylorbacteria bacterium RIFCSPLOWO2_02_FULL_46_40</name>
    <dbReference type="NCBI Taxonomy" id="1802329"/>
    <lineage>
        <taxon>Bacteria</taxon>
        <taxon>Candidatus Tayloriibacteriota</taxon>
    </lineage>
</organism>
<evidence type="ECO:0000256" key="14">
    <source>
        <dbReference type="PIRSR" id="PIRSR006621-2"/>
    </source>
</evidence>
<dbReference type="PANTHER" id="PTHR45846">
    <property type="entry name" value="TRNA-DIHYDROURIDINE(47) SYNTHASE [NAD(P)(+)]-LIKE"/>
    <property type="match status" value="1"/>
</dbReference>
<name>A0A1G2NXC8_9BACT</name>
<keyword evidence="8" id="KW-0694">RNA-binding</keyword>
<evidence type="ECO:0000256" key="7">
    <source>
        <dbReference type="ARBA" id="ARBA00022857"/>
    </source>
</evidence>
<dbReference type="PROSITE" id="PS01136">
    <property type="entry name" value="UPF0034"/>
    <property type="match status" value="1"/>
</dbReference>
<dbReference type="Gene3D" id="3.20.20.70">
    <property type="entry name" value="Aldolase class I"/>
    <property type="match status" value="1"/>
</dbReference>
<dbReference type="SUPFAM" id="SSF51395">
    <property type="entry name" value="FMN-linked oxidoreductases"/>
    <property type="match status" value="1"/>
</dbReference>
<evidence type="ECO:0000256" key="5">
    <source>
        <dbReference type="ARBA" id="ARBA00022643"/>
    </source>
</evidence>
<dbReference type="Pfam" id="PF01207">
    <property type="entry name" value="Dus"/>
    <property type="match status" value="1"/>
</dbReference>
<evidence type="ECO:0000256" key="3">
    <source>
        <dbReference type="ARBA" id="ARBA00022555"/>
    </source>
</evidence>
<dbReference type="Proteomes" id="UP000176429">
    <property type="component" value="Unassembled WGS sequence"/>
</dbReference>
<evidence type="ECO:0000256" key="11">
    <source>
        <dbReference type="ARBA" id="ARBA00048802"/>
    </source>
</evidence>
<evidence type="ECO:0000256" key="2">
    <source>
        <dbReference type="ARBA" id="ARBA00002790"/>
    </source>
</evidence>
<protein>
    <recommendedName>
        <fullName evidence="12">tRNA-dihydrouridine synthase</fullName>
        <ecNumber evidence="12">1.3.1.-</ecNumber>
    </recommendedName>
</protein>
<dbReference type="AlphaFoldDB" id="A0A1G2NXC8"/>
<dbReference type="InterPro" id="IPR018517">
    <property type="entry name" value="tRNA_hU_synthase_CS"/>
</dbReference>
<dbReference type="InterPro" id="IPR001269">
    <property type="entry name" value="DUS_fam"/>
</dbReference>
<evidence type="ECO:0000256" key="10">
    <source>
        <dbReference type="ARBA" id="ARBA00048205"/>
    </source>
</evidence>
<dbReference type="InterPro" id="IPR024036">
    <property type="entry name" value="tRNA-dHydroUridine_Synthase_C"/>
</dbReference>
<feature type="binding site" evidence="14">
    <location>
        <position position="159"/>
    </location>
    <ligand>
        <name>FMN</name>
        <dbReference type="ChEBI" id="CHEBI:58210"/>
    </ligand>
</feature>
<comment type="cofactor">
    <cofactor evidence="1 12 14">
        <name>FMN</name>
        <dbReference type="ChEBI" id="CHEBI:58210"/>
    </cofactor>
</comment>
<keyword evidence="5 12" id="KW-0288">FMN</keyword>
<evidence type="ECO:0000256" key="9">
    <source>
        <dbReference type="ARBA" id="ARBA00023002"/>
    </source>
</evidence>
<keyword evidence="14" id="KW-0547">Nucleotide-binding</keyword>
<keyword evidence="4 12" id="KW-0285">Flavoprotein</keyword>
<comment type="similarity">
    <text evidence="12">Belongs to the dus family.</text>
</comment>
<evidence type="ECO:0000313" key="17">
    <source>
        <dbReference type="Proteomes" id="UP000176429"/>
    </source>
</evidence>
<comment type="caution">
    <text evidence="16">The sequence shown here is derived from an EMBL/GenBank/DDBJ whole genome shotgun (WGS) entry which is preliminary data.</text>
</comment>
<comment type="catalytic activity">
    <reaction evidence="10">
        <text>a 5,6-dihydrouridine in tRNA + NADP(+) = a uridine in tRNA + NADPH + H(+)</text>
        <dbReference type="Rhea" id="RHEA:23624"/>
        <dbReference type="Rhea" id="RHEA-COMP:13339"/>
        <dbReference type="Rhea" id="RHEA-COMP:13887"/>
        <dbReference type="ChEBI" id="CHEBI:15378"/>
        <dbReference type="ChEBI" id="CHEBI:57783"/>
        <dbReference type="ChEBI" id="CHEBI:58349"/>
        <dbReference type="ChEBI" id="CHEBI:65315"/>
        <dbReference type="ChEBI" id="CHEBI:74443"/>
    </reaction>
</comment>
<feature type="binding site" evidence="14">
    <location>
        <begin position="247"/>
        <end position="248"/>
    </location>
    <ligand>
        <name>FMN</name>
        <dbReference type="ChEBI" id="CHEBI:58210"/>
    </ligand>
</feature>
<feature type="binding site" evidence="14">
    <location>
        <position position="187"/>
    </location>
    <ligand>
        <name>FMN</name>
        <dbReference type="ChEBI" id="CHEBI:58210"/>
    </ligand>
</feature>
<gene>
    <name evidence="16" type="ORF">A3H68_02755</name>
</gene>
<dbReference type="PIRSF" id="PIRSF006621">
    <property type="entry name" value="Dus"/>
    <property type="match status" value="1"/>
</dbReference>
<comment type="catalytic activity">
    <reaction evidence="11">
        <text>a 5,6-dihydrouridine in tRNA + NAD(+) = a uridine in tRNA + NADH + H(+)</text>
        <dbReference type="Rhea" id="RHEA:54452"/>
        <dbReference type="Rhea" id="RHEA-COMP:13339"/>
        <dbReference type="Rhea" id="RHEA-COMP:13887"/>
        <dbReference type="ChEBI" id="CHEBI:15378"/>
        <dbReference type="ChEBI" id="CHEBI:57540"/>
        <dbReference type="ChEBI" id="CHEBI:57945"/>
        <dbReference type="ChEBI" id="CHEBI:65315"/>
        <dbReference type="ChEBI" id="CHEBI:74443"/>
    </reaction>
</comment>
<evidence type="ECO:0000259" key="15">
    <source>
        <dbReference type="Pfam" id="PF01207"/>
    </source>
</evidence>
<accession>A0A1G2NXC8</accession>
<feature type="binding site" evidence="14">
    <location>
        <position position="89"/>
    </location>
    <ligand>
        <name>FMN</name>
        <dbReference type="ChEBI" id="CHEBI:58210"/>
    </ligand>
</feature>
<dbReference type="InterPro" id="IPR013785">
    <property type="entry name" value="Aldolase_TIM"/>
</dbReference>